<dbReference type="EMBL" id="DF977484">
    <property type="protein sequence ID" value="GAP84973.1"/>
    <property type="molecule type" value="Genomic_DNA"/>
</dbReference>
<name>A0A1S7UNH1_ROSNE</name>
<accession>A0A1S7UNH1</accession>
<evidence type="ECO:0000313" key="1">
    <source>
        <dbReference type="EMBL" id="GAP84973.1"/>
    </source>
</evidence>
<dbReference type="Gene3D" id="3.40.50.300">
    <property type="entry name" value="P-loop containing nucleotide triphosphate hydrolases"/>
    <property type="match status" value="1"/>
</dbReference>
<dbReference type="PANTHER" id="PTHR36978:SF8">
    <property type="entry name" value="NAD DEPENDENT EPIMERASE_DEHYDRATASE"/>
    <property type="match status" value="1"/>
</dbReference>
<dbReference type="InterPro" id="IPR040632">
    <property type="entry name" value="Sulfotransfer_4"/>
</dbReference>
<reference evidence="1" key="1">
    <citation type="submission" date="2016-03" db="EMBL/GenBank/DDBJ databases">
        <title>Draft genome sequence of Rosellinia necatrix.</title>
        <authorList>
            <person name="Kanematsu S."/>
        </authorList>
    </citation>
    <scope>NUCLEOTIDE SEQUENCE [LARGE SCALE GENOMIC DNA]</scope>
    <source>
        <strain evidence="1">W97</strain>
    </source>
</reference>
<dbReference type="SUPFAM" id="SSF52540">
    <property type="entry name" value="P-loop containing nucleoside triphosphate hydrolases"/>
    <property type="match status" value="1"/>
</dbReference>
<dbReference type="Pfam" id="PF17784">
    <property type="entry name" value="Sulfotransfer_4"/>
    <property type="match status" value="1"/>
</dbReference>
<evidence type="ECO:0008006" key="3">
    <source>
        <dbReference type="Google" id="ProtNLM"/>
    </source>
</evidence>
<evidence type="ECO:0000313" key="2">
    <source>
        <dbReference type="Proteomes" id="UP000054516"/>
    </source>
</evidence>
<dbReference type="Proteomes" id="UP000054516">
    <property type="component" value="Unassembled WGS sequence"/>
</dbReference>
<dbReference type="OMA" id="WVYEQHS"/>
<proteinExistence type="predicted"/>
<protein>
    <recommendedName>
        <fullName evidence="3">NAD dependent epimerase/dehydratase</fullName>
    </recommendedName>
</protein>
<dbReference type="InterPro" id="IPR027417">
    <property type="entry name" value="P-loop_NTPase"/>
</dbReference>
<dbReference type="STRING" id="77044.A0A1S7UNH1"/>
<keyword evidence="2" id="KW-1185">Reference proteome</keyword>
<organism evidence="1">
    <name type="scientific">Rosellinia necatrix</name>
    <name type="common">White root-rot fungus</name>
    <dbReference type="NCBI Taxonomy" id="77044"/>
    <lineage>
        <taxon>Eukaryota</taxon>
        <taxon>Fungi</taxon>
        <taxon>Dikarya</taxon>
        <taxon>Ascomycota</taxon>
        <taxon>Pezizomycotina</taxon>
        <taxon>Sordariomycetes</taxon>
        <taxon>Xylariomycetidae</taxon>
        <taxon>Xylariales</taxon>
        <taxon>Xylariaceae</taxon>
        <taxon>Rosellinia</taxon>
    </lineage>
</organism>
<gene>
    <name evidence="1" type="ORF">SAMD00023353_3900050</name>
</gene>
<sequence>MAPSLALNNPFWHFCENYVYRLPEPPPRVREKPMEVLCVGLSRSGTESLAKALDVLGYTTYHGWDLLLEEPTRSQGWKRLVERKYYGTPGGEITAADFDALLGHATAAIEKVAYFFAPELIAAYPGAKVVLNRRGDLDKWSRSMERTVVPVTGSHLFFLASWFDARTFWSYHFNFRWFLALFYRNPGDDLGTGILQRGKWIYRDHCNMIRGQVPPERLLEWTVDDGWEPLCEFLGKDIPHQPFPNVNAAGTEFNVKAAKVTDMGLRSAARNFLVAVTMIGVGATYAWSKLRRRGF</sequence>
<dbReference type="PANTHER" id="PTHR36978">
    <property type="entry name" value="P-LOOP CONTAINING NUCLEOTIDE TRIPHOSPHATE HYDROLASE"/>
    <property type="match status" value="1"/>
</dbReference>
<dbReference type="AlphaFoldDB" id="A0A1S7UNH1"/>
<dbReference type="OrthoDB" id="408152at2759"/>